<geneLocation type="plasmid" evidence="1">
    <name>pCMRSA3</name>
</geneLocation>
<proteinExistence type="predicted"/>
<dbReference type="EMBL" id="MH470063">
    <property type="protein sequence ID" value="AXE42897.1"/>
    <property type="molecule type" value="Genomic_DNA"/>
</dbReference>
<gene>
    <name evidence="1" type="primary">CMRSA3_p140</name>
</gene>
<keyword evidence="1" id="KW-0614">Plasmid</keyword>
<protein>
    <submittedName>
        <fullName evidence="1">Putative exported protein</fullName>
    </submittedName>
</protein>
<evidence type="ECO:0000313" key="1">
    <source>
        <dbReference type="EMBL" id="AXE42897.1"/>
    </source>
</evidence>
<accession>A0A2Z5IP98</accession>
<sequence>MEDKSHMKNLKSFFIKNTLVLTSTALLFSSFEPVVHAAENKEVVKTVENDNVEFNELLEGQEYIWEVLSRDDEGFKMFLDEQRAFNPNFDNDVLLAKQEGALNSSVFANNSMTLNSNKPTPRGPIGATLKAIKALSPSLRHGGTAISWIIKPLSRKHAVLVKKYSRKMSNAIDRLDKSTKSAVENAFVKAGIPRSDAKTLTYIVFLVI</sequence>
<reference evidence="1" key="1">
    <citation type="submission" date="2018-06" db="EMBL/GenBank/DDBJ databases">
        <title>Complete sequence of plasmid pCMRSA3 from the Canadian epidemic reference strain CMRSA3.</title>
        <authorList>
            <person name="McClure J.M."/>
            <person name="Shideler S.M."/>
            <person name="Zhang K."/>
        </authorList>
    </citation>
    <scope>NUCLEOTIDE SEQUENCE</scope>
    <source>
        <strain evidence="1">CMRSA3</strain>
        <plasmid evidence="1">pCMRSA3</plasmid>
    </source>
</reference>
<name>A0A2Z5IP98_STAAU</name>
<dbReference type="AlphaFoldDB" id="A0A2Z5IP98"/>
<organism evidence="1">
    <name type="scientific">Staphylococcus aureus</name>
    <dbReference type="NCBI Taxonomy" id="1280"/>
    <lineage>
        <taxon>Bacteria</taxon>
        <taxon>Bacillati</taxon>
        <taxon>Bacillota</taxon>
        <taxon>Bacilli</taxon>
        <taxon>Bacillales</taxon>
        <taxon>Staphylococcaceae</taxon>
        <taxon>Staphylococcus</taxon>
    </lineage>
</organism>